<reference evidence="14 15" key="1">
    <citation type="submission" date="2018-06" db="EMBL/GenBank/DDBJ databases">
        <title>Complete Genome Sequence of Desulfobacter hydrogenophilus (DSM3380).</title>
        <authorList>
            <person name="Marietou A."/>
            <person name="Schreiber L."/>
            <person name="Marshall I."/>
            <person name="Jorgensen B."/>
        </authorList>
    </citation>
    <scope>NUCLEOTIDE SEQUENCE [LARGE SCALE GENOMIC DNA]</scope>
    <source>
        <strain evidence="14 15">DSM 3380</strain>
    </source>
</reference>
<dbReference type="NCBIfam" id="TIGR00383">
    <property type="entry name" value="corA"/>
    <property type="match status" value="1"/>
</dbReference>
<dbReference type="OrthoDB" id="9803416at2"/>
<keyword evidence="7 12" id="KW-1133">Transmembrane helix</keyword>
<dbReference type="PANTHER" id="PTHR46494:SF1">
    <property type="entry name" value="CORA FAMILY METAL ION TRANSPORTER (EUROFUNG)"/>
    <property type="match status" value="1"/>
</dbReference>
<evidence type="ECO:0000256" key="11">
    <source>
        <dbReference type="ARBA" id="ARBA00045497"/>
    </source>
</evidence>
<dbReference type="RefSeq" id="WP_111957474.1">
    <property type="nucleotide sequence ID" value="NZ_CP036313.1"/>
</dbReference>
<dbReference type="GO" id="GO:0005886">
    <property type="term" value="C:plasma membrane"/>
    <property type="evidence" value="ECO:0007669"/>
    <property type="project" value="UniProtKB-SubCell"/>
</dbReference>
<name>A0A328FA14_9BACT</name>
<feature type="transmembrane region" description="Helical" evidence="12">
    <location>
        <begin position="328"/>
        <end position="348"/>
    </location>
</feature>
<comment type="similarity">
    <text evidence="2 12">Belongs to the CorA metal ion transporter (MIT) (TC 1.A.35) family.</text>
</comment>
<keyword evidence="8 12" id="KW-0406">Ion transport</keyword>
<dbReference type="GO" id="GO:0000287">
    <property type="term" value="F:magnesium ion binding"/>
    <property type="evidence" value="ECO:0007669"/>
    <property type="project" value="TreeGrafter"/>
</dbReference>
<evidence type="ECO:0000256" key="6">
    <source>
        <dbReference type="ARBA" id="ARBA00022842"/>
    </source>
</evidence>
<dbReference type="SUPFAM" id="SSF144083">
    <property type="entry name" value="Magnesium transport protein CorA, transmembrane region"/>
    <property type="match status" value="1"/>
</dbReference>
<dbReference type="Proteomes" id="UP000248798">
    <property type="component" value="Unassembled WGS sequence"/>
</dbReference>
<organism evidence="14 15">
    <name type="scientific">Desulfobacter hydrogenophilus</name>
    <dbReference type="NCBI Taxonomy" id="2291"/>
    <lineage>
        <taxon>Bacteria</taxon>
        <taxon>Pseudomonadati</taxon>
        <taxon>Thermodesulfobacteriota</taxon>
        <taxon>Desulfobacteria</taxon>
        <taxon>Desulfobacterales</taxon>
        <taxon>Desulfobacteraceae</taxon>
        <taxon>Desulfobacter</taxon>
    </lineage>
</organism>
<protein>
    <recommendedName>
        <fullName evidence="12">Magnesium transport protein CorA</fullName>
    </recommendedName>
</protein>
<evidence type="ECO:0000256" key="2">
    <source>
        <dbReference type="ARBA" id="ARBA00009765"/>
    </source>
</evidence>
<dbReference type="InterPro" id="IPR004488">
    <property type="entry name" value="Mg/Co-transport_prot_CorA"/>
</dbReference>
<dbReference type="Proteomes" id="UP000293902">
    <property type="component" value="Chromosome"/>
</dbReference>
<comment type="function">
    <text evidence="11">Mediates influx of magnesium ions. Alternates between open and closed states. Activated by low cytoplasmic Mg(2+) levels. Inactive when cytoplasmic Mg(2+) levels are high.</text>
</comment>
<evidence type="ECO:0000256" key="5">
    <source>
        <dbReference type="ARBA" id="ARBA00022692"/>
    </source>
</evidence>
<dbReference type="GO" id="GO:0050897">
    <property type="term" value="F:cobalt ion binding"/>
    <property type="evidence" value="ECO:0007669"/>
    <property type="project" value="TreeGrafter"/>
</dbReference>
<sequence>MPRFFRKSEKKAGSSPGLQIDVQAASGTEPEICVLIYSKDSLETYHLPNIDAAPSLIQKNKTAWIQVTGIQNHFAFSRMGQLFNIHTLTLEDMVNPAHPPKFEDFDTYYYVTLKQLAFDPGNHEISETQVSIAVMENLVIFVQDKPSPCLKAVEKRLQSGRGNIRTAGPGYLAYALIDAVVDHSLDVIGQIASAVESVERDMLEDLNPGHLEQIHRLKREVIFFNKQLRPVRGAILSLIKSESPFVSDTVIRFYADILDHVNHILDAVTSLQELLSSMLDFYMSSQGNRMNEVMATLTIISTIFIPLSFLAGLYGMNFKFMPELEWQWGYFVLLGGMAVIGSAMVVFFKKKGWF</sequence>
<evidence type="ECO:0000256" key="1">
    <source>
        <dbReference type="ARBA" id="ARBA00004651"/>
    </source>
</evidence>
<reference evidence="13 16" key="2">
    <citation type="submission" date="2019-02" db="EMBL/GenBank/DDBJ databases">
        <title>Complete genome sequence of Desulfobacter hydrogenophilus AcRS1.</title>
        <authorList>
            <person name="Marietou A."/>
            <person name="Lund M.B."/>
            <person name="Marshall I.P.G."/>
            <person name="Schreiber L."/>
            <person name="Jorgensen B."/>
        </authorList>
    </citation>
    <scope>NUCLEOTIDE SEQUENCE [LARGE SCALE GENOMIC DNA]</scope>
    <source>
        <strain evidence="13 16">AcRS1</strain>
    </source>
</reference>
<proteinExistence type="inferred from homology"/>
<evidence type="ECO:0000313" key="14">
    <source>
        <dbReference type="EMBL" id="RAM01471.1"/>
    </source>
</evidence>
<gene>
    <name evidence="12 14" type="primary">corA</name>
    <name evidence="14" type="ORF">DO021_13360</name>
    <name evidence="13" type="ORF">EYB58_05660</name>
</gene>
<evidence type="ECO:0000256" key="10">
    <source>
        <dbReference type="ARBA" id="ARBA00034269"/>
    </source>
</evidence>
<evidence type="ECO:0000256" key="4">
    <source>
        <dbReference type="ARBA" id="ARBA00022475"/>
    </source>
</evidence>
<dbReference type="GO" id="GO:0015095">
    <property type="term" value="F:magnesium ion transmembrane transporter activity"/>
    <property type="evidence" value="ECO:0007669"/>
    <property type="project" value="UniProtKB-UniRule"/>
</dbReference>
<dbReference type="Pfam" id="PF01544">
    <property type="entry name" value="CorA"/>
    <property type="match status" value="1"/>
</dbReference>
<dbReference type="GO" id="GO:0015087">
    <property type="term" value="F:cobalt ion transmembrane transporter activity"/>
    <property type="evidence" value="ECO:0007669"/>
    <property type="project" value="UniProtKB-UniRule"/>
</dbReference>
<comment type="subcellular location">
    <subcellularLocation>
        <location evidence="1">Cell membrane</location>
        <topology evidence="1">Multi-pass membrane protein</topology>
    </subcellularLocation>
    <subcellularLocation>
        <location evidence="12">Membrane</location>
        <topology evidence="12">Multi-pass membrane protein</topology>
    </subcellularLocation>
</comment>
<comment type="catalytic activity">
    <reaction evidence="10">
        <text>Mg(2+)(in) = Mg(2+)(out)</text>
        <dbReference type="Rhea" id="RHEA:29827"/>
        <dbReference type="ChEBI" id="CHEBI:18420"/>
    </reaction>
</comment>
<dbReference type="SUPFAM" id="SSF143865">
    <property type="entry name" value="CorA soluble domain-like"/>
    <property type="match status" value="1"/>
</dbReference>
<evidence type="ECO:0000256" key="3">
    <source>
        <dbReference type="ARBA" id="ARBA00022448"/>
    </source>
</evidence>
<evidence type="ECO:0000313" key="13">
    <source>
        <dbReference type="EMBL" id="QBH12440.1"/>
    </source>
</evidence>
<dbReference type="FunFam" id="1.20.58.340:FF:000004">
    <property type="entry name" value="Magnesium transport protein CorA"/>
    <property type="match status" value="1"/>
</dbReference>
<dbReference type="InterPro" id="IPR002523">
    <property type="entry name" value="MgTranspt_CorA/ZnTranspt_ZntB"/>
</dbReference>
<feature type="transmembrane region" description="Helical" evidence="12">
    <location>
        <begin position="293"/>
        <end position="316"/>
    </location>
</feature>
<keyword evidence="4 12" id="KW-1003">Cell membrane</keyword>
<keyword evidence="16" id="KW-1185">Reference proteome</keyword>
<evidence type="ECO:0000313" key="16">
    <source>
        <dbReference type="Proteomes" id="UP000293902"/>
    </source>
</evidence>
<dbReference type="InterPro" id="IPR045861">
    <property type="entry name" value="CorA_cytoplasmic_dom"/>
</dbReference>
<evidence type="ECO:0000256" key="12">
    <source>
        <dbReference type="RuleBase" id="RU362010"/>
    </source>
</evidence>
<keyword evidence="3 12" id="KW-0813">Transport</keyword>
<evidence type="ECO:0000256" key="9">
    <source>
        <dbReference type="ARBA" id="ARBA00023136"/>
    </source>
</evidence>
<keyword evidence="5 12" id="KW-0812">Transmembrane</keyword>
<dbReference type="EMBL" id="QLNI01000026">
    <property type="protein sequence ID" value="RAM01471.1"/>
    <property type="molecule type" value="Genomic_DNA"/>
</dbReference>
<evidence type="ECO:0000313" key="15">
    <source>
        <dbReference type="Proteomes" id="UP000248798"/>
    </source>
</evidence>
<dbReference type="Gene3D" id="1.20.58.340">
    <property type="entry name" value="Magnesium transport protein CorA, transmembrane region"/>
    <property type="match status" value="2"/>
</dbReference>
<accession>A0A328FA14</accession>
<dbReference type="Gene3D" id="3.30.460.20">
    <property type="entry name" value="CorA soluble domain-like"/>
    <property type="match status" value="1"/>
</dbReference>
<keyword evidence="9 12" id="KW-0472">Membrane</keyword>
<dbReference type="InterPro" id="IPR045863">
    <property type="entry name" value="CorA_TM1_TM2"/>
</dbReference>
<dbReference type="PANTHER" id="PTHR46494">
    <property type="entry name" value="CORA FAMILY METAL ION TRANSPORTER (EUROFUNG)"/>
    <property type="match status" value="1"/>
</dbReference>
<dbReference type="AlphaFoldDB" id="A0A328FA14"/>
<dbReference type="EMBL" id="CP036313">
    <property type="protein sequence ID" value="QBH12440.1"/>
    <property type="molecule type" value="Genomic_DNA"/>
</dbReference>
<dbReference type="CDD" id="cd12828">
    <property type="entry name" value="TmCorA-like_1"/>
    <property type="match status" value="1"/>
</dbReference>
<keyword evidence="6 12" id="KW-0460">Magnesium</keyword>
<evidence type="ECO:0000256" key="8">
    <source>
        <dbReference type="ARBA" id="ARBA00023065"/>
    </source>
</evidence>
<evidence type="ECO:0000256" key="7">
    <source>
        <dbReference type="ARBA" id="ARBA00022989"/>
    </source>
</evidence>